<dbReference type="PANTHER" id="PTHR19354">
    <property type="entry name" value="ZIPPER PUTATIVE TUMOR SUPPRESSOR 2 HOMOLOG-LIKE PROTEIN-RELATED"/>
    <property type="match status" value="1"/>
</dbReference>
<feature type="region of interest" description="Disordered" evidence="5">
    <location>
        <begin position="118"/>
        <end position="191"/>
    </location>
</feature>
<evidence type="ECO:0000256" key="4">
    <source>
        <dbReference type="SAM" id="Coils"/>
    </source>
</evidence>
<feature type="coiled-coil region" evidence="4">
    <location>
        <begin position="569"/>
        <end position="642"/>
    </location>
</feature>
<dbReference type="EnsemblMetazoa" id="G16080.30">
    <property type="protein sequence ID" value="G16080.30:cds"/>
    <property type="gene ID" value="G16080"/>
</dbReference>
<evidence type="ECO:0000256" key="1">
    <source>
        <dbReference type="ARBA" id="ARBA00004496"/>
    </source>
</evidence>
<evidence type="ECO:0000256" key="3">
    <source>
        <dbReference type="ARBA" id="ARBA00023054"/>
    </source>
</evidence>
<organism evidence="6 7">
    <name type="scientific">Magallana gigas</name>
    <name type="common">Pacific oyster</name>
    <name type="synonym">Crassostrea gigas</name>
    <dbReference type="NCBI Taxonomy" id="29159"/>
    <lineage>
        <taxon>Eukaryota</taxon>
        <taxon>Metazoa</taxon>
        <taxon>Spiralia</taxon>
        <taxon>Lophotrochozoa</taxon>
        <taxon>Mollusca</taxon>
        <taxon>Bivalvia</taxon>
        <taxon>Autobranchia</taxon>
        <taxon>Pteriomorphia</taxon>
        <taxon>Ostreida</taxon>
        <taxon>Ostreoidea</taxon>
        <taxon>Ostreidae</taxon>
        <taxon>Magallana</taxon>
    </lineage>
</organism>
<reference evidence="6" key="1">
    <citation type="submission" date="2022-08" db="UniProtKB">
        <authorList>
            <consortium name="EnsemblMetazoa"/>
        </authorList>
    </citation>
    <scope>IDENTIFICATION</scope>
    <source>
        <strain evidence="6">05x7-T-G4-1.051#20</strain>
    </source>
</reference>
<feature type="compositionally biased region" description="Low complexity" evidence="5">
    <location>
        <begin position="530"/>
        <end position="561"/>
    </location>
</feature>
<dbReference type="InterPro" id="IPR045329">
    <property type="entry name" value="LZTS"/>
</dbReference>
<name>A0A8W8IY76_MAGGI</name>
<accession>A0A8W8IY76</accession>
<dbReference type="Proteomes" id="UP000005408">
    <property type="component" value="Unassembled WGS sequence"/>
</dbReference>
<feature type="coiled-coil region" evidence="4">
    <location>
        <begin position="306"/>
        <end position="503"/>
    </location>
</feature>
<evidence type="ECO:0000313" key="7">
    <source>
        <dbReference type="Proteomes" id="UP000005408"/>
    </source>
</evidence>
<evidence type="ECO:0000256" key="2">
    <source>
        <dbReference type="ARBA" id="ARBA00022490"/>
    </source>
</evidence>
<keyword evidence="3 4" id="KW-0175">Coiled coil</keyword>
<feature type="compositionally biased region" description="Basic and acidic residues" evidence="5">
    <location>
        <begin position="167"/>
        <end position="177"/>
    </location>
</feature>
<feature type="region of interest" description="Disordered" evidence="5">
    <location>
        <begin position="77"/>
        <end position="106"/>
    </location>
</feature>
<feature type="region of interest" description="Disordered" evidence="5">
    <location>
        <begin position="520"/>
        <end position="564"/>
    </location>
</feature>
<protein>
    <recommendedName>
        <fullName evidence="8">Leucine zipper tumor suppressor 2-like protein</fullName>
    </recommendedName>
</protein>
<comment type="subcellular location">
    <subcellularLocation>
        <location evidence="1">Cytoplasm</location>
    </subcellularLocation>
</comment>
<feature type="region of interest" description="Disordered" evidence="5">
    <location>
        <begin position="220"/>
        <end position="281"/>
    </location>
</feature>
<proteinExistence type="predicted"/>
<sequence>MTNRSYSSSELGVPDRDFSPRLNHLYSPLSNYSNISHDASYAGSQHGGFHDISISEHEFASPRHDVSIGQEYKSSDYDDYSHINFPSRRARSGAPDPPLRTSSVTSFASDYMQRSYPSSNQQYYSHRSNSTHHNYSQSRRKTWSPSQIKKDMVGGYRMNLTNGHPVPEGHEVNRSDDSEAGPPKLTPFSGMLTKSPAKGIIRPIAFKPVVISNHNYVNTRHFDQKTPQQDDGYGSQDYPMTNQNAADMSHGSLHMDSDRSTSYSSDSQKLYTPERPESTRSSCISHASSMRMEGYIQTPSPSDSGVGELEAMLKEKDAEINTLRDVMDKNERAIFQVYEEKKHSWSQEIKEVRDEYEKKLKLEQRKAYKTEQTLSLQVYKLQQEKKTLIERVEEMQAQYRKLQQKCDSYEKENDSLRSQVVNVSLQGDRTAEDMEDLQSQVEILNQSLSEKSVEISELQSKLQHYESESQRKDFQLGEKFREVLAKTEELKSLRANLRRVSNNNVMDILDCSFNHSGEEFSAPDLGDRASPLTSSRLTSPLSHGLPRSSPLSNKSSSSLNSESDKDKVILQLQRELEELKNGLVGKNEVFEKEKEQWLDEKNKVIRYQKQLQLNYVQMYNKNKMLEAEVEQLTLELESRDMKLMAINGEESMC</sequence>
<evidence type="ECO:0008006" key="8">
    <source>
        <dbReference type="Google" id="ProtNLM"/>
    </source>
</evidence>
<dbReference type="Pfam" id="PF06818">
    <property type="entry name" value="Fez1"/>
    <property type="match status" value="1"/>
</dbReference>
<keyword evidence="2" id="KW-0963">Cytoplasm</keyword>
<evidence type="ECO:0000256" key="5">
    <source>
        <dbReference type="SAM" id="MobiDB-lite"/>
    </source>
</evidence>
<dbReference type="AlphaFoldDB" id="A0A8W8IY76"/>
<feature type="compositionally biased region" description="Polar residues" evidence="5">
    <location>
        <begin position="118"/>
        <end position="147"/>
    </location>
</feature>
<keyword evidence="7" id="KW-1185">Reference proteome</keyword>
<dbReference type="PANTHER" id="PTHR19354:SF2">
    <property type="entry name" value="LEUCINE-RICH REPEAT-CONTAINING PROTEIN DDB_G0290503"/>
    <property type="match status" value="1"/>
</dbReference>
<evidence type="ECO:0000313" key="6">
    <source>
        <dbReference type="EnsemblMetazoa" id="G16080.30:cds"/>
    </source>
</evidence>
<dbReference type="Gene3D" id="1.20.5.340">
    <property type="match status" value="1"/>
</dbReference>
<dbReference type="GO" id="GO:0005737">
    <property type="term" value="C:cytoplasm"/>
    <property type="evidence" value="ECO:0007669"/>
    <property type="project" value="UniProtKB-SubCell"/>
</dbReference>